<comment type="caution">
    <text evidence="2">The sequence shown here is derived from an EMBL/GenBank/DDBJ whole genome shotgun (WGS) entry which is preliminary data.</text>
</comment>
<evidence type="ECO:0000313" key="3">
    <source>
        <dbReference type="Proteomes" id="UP000233786"/>
    </source>
</evidence>
<evidence type="ECO:0000256" key="1">
    <source>
        <dbReference type="SAM" id="MobiDB-lite"/>
    </source>
</evidence>
<keyword evidence="3" id="KW-1185">Reference proteome</keyword>
<dbReference type="Proteomes" id="UP000233786">
    <property type="component" value="Unassembled WGS sequence"/>
</dbReference>
<accession>A0A2N3XRB3</accession>
<proteinExistence type="predicted"/>
<protein>
    <submittedName>
        <fullName evidence="2">Uncharacterized protein</fullName>
    </submittedName>
</protein>
<dbReference type="EMBL" id="PJNB01000001">
    <property type="protein sequence ID" value="PKW13140.1"/>
    <property type="molecule type" value="Genomic_DNA"/>
</dbReference>
<dbReference type="AlphaFoldDB" id="A0A2N3XRB3"/>
<sequence>MSERPAIPGELCTCGRQASVVYVFEDEDKVREIGWCGLSNVSTLLPCRFCGSEVPHRSSWGDSEKCPDYQPVPAGERKG</sequence>
<dbReference type="STRING" id="994479.GCA_000194155_06042"/>
<feature type="region of interest" description="Disordered" evidence="1">
    <location>
        <begin position="55"/>
        <end position="79"/>
    </location>
</feature>
<evidence type="ECO:0000313" key="2">
    <source>
        <dbReference type="EMBL" id="PKW13140.1"/>
    </source>
</evidence>
<gene>
    <name evidence="2" type="ORF">A8926_0647</name>
</gene>
<organism evidence="2 3">
    <name type="scientific">Saccharopolyspora spinosa</name>
    <dbReference type="NCBI Taxonomy" id="60894"/>
    <lineage>
        <taxon>Bacteria</taxon>
        <taxon>Bacillati</taxon>
        <taxon>Actinomycetota</taxon>
        <taxon>Actinomycetes</taxon>
        <taxon>Pseudonocardiales</taxon>
        <taxon>Pseudonocardiaceae</taxon>
        <taxon>Saccharopolyspora</taxon>
    </lineage>
</organism>
<name>A0A2N3XRB3_SACSN</name>
<reference evidence="2" key="1">
    <citation type="submission" date="2017-12" db="EMBL/GenBank/DDBJ databases">
        <title>Sequencing the genomes of 1000 Actinobacteria strains.</title>
        <authorList>
            <person name="Klenk H.-P."/>
        </authorList>
    </citation>
    <scope>NUCLEOTIDE SEQUENCE [LARGE SCALE GENOMIC DNA]</scope>
    <source>
        <strain evidence="2">DSM 44228</strain>
    </source>
</reference>